<dbReference type="GO" id="GO:0008270">
    <property type="term" value="F:zinc ion binding"/>
    <property type="evidence" value="ECO:0007669"/>
    <property type="project" value="UniProtKB-UniRule"/>
</dbReference>
<proteinExistence type="inferred from homology"/>
<evidence type="ECO:0000256" key="5">
    <source>
        <dbReference type="ARBA" id="ARBA00049654"/>
    </source>
</evidence>
<name>A0AAV9P0F3_9PEZI</name>
<dbReference type="InterPro" id="IPR007529">
    <property type="entry name" value="Znf_HIT"/>
</dbReference>
<dbReference type="GO" id="GO:0070761">
    <property type="term" value="C:pre-snoRNP complex"/>
    <property type="evidence" value="ECO:0007669"/>
    <property type="project" value="TreeGrafter"/>
</dbReference>
<evidence type="ECO:0000256" key="7">
    <source>
        <dbReference type="SAM" id="MobiDB-lite"/>
    </source>
</evidence>
<keyword evidence="1" id="KW-0479">Metal-binding</keyword>
<organism evidence="9 10">
    <name type="scientific">Saxophila tyrrhenica</name>
    <dbReference type="NCBI Taxonomy" id="1690608"/>
    <lineage>
        <taxon>Eukaryota</taxon>
        <taxon>Fungi</taxon>
        <taxon>Dikarya</taxon>
        <taxon>Ascomycota</taxon>
        <taxon>Pezizomycotina</taxon>
        <taxon>Dothideomycetes</taxon>
        <taxon>Dothideomycetidae</taxon>
        <taxon>Mycosphaerellales</taxon>
        <taxon>Extremaceae</taxon>
        <taxon>Saxophila</taxon>
    </lineage>
</organism>
<feature type="compositionally biased region" description="Polar residues" evidence="7">
    <location>
        <begin position="217"/>
        <end position="239"/>
    </location>
</feature>
<evidence type="ECO:0000256" key="6">
    <source>
        <dbReference type="PROSITE-ProRule" id="PRU00453"/>
    </source>
</evidence>
<evidence type="ECO:0000313" key="10">
    <source>
        <dbReference type="Proteomes" id="UP001337655"/>
    </source>
</evidence>
<dbReference type="GeneID" id="89930416"/>
<dbReference type="Proteomes" id="UP001337655">
    <property type="component" value="Unassembled WGS sequence"/>
</dbReference>
<feature type="region of interest" description="Disordered" evidence="7">
    <location>
        <begin position="207"/>
        <end position="299"/>
    </location>
</feature>
<evidence type="ECO:0000256" key="1">
    <source>
        <dbReference type="ARBA" id="ARBA00022723"/>
    </source>
</evidence>
<dbReference type="GO" id="GO:0005634">
    <property type="term" value="C:nucleus"/>
    <property type="evidence" value="ECO:0007669"/>
    <property type="project" value="TreeGrafter"/>
</dbReference>
<dbReference type="PANTHER" id="PTHR13483:SF11">
    <property type="entry name" value="ZINC FINGER HIT DOMAIN-CONTAINING PROTEIN 3"/>
    <property type="match status" value="1"/>
</dbReference>
<evidence type="ECO:0000256" key="4">
    <source>
        <dbReference type="ARBA" id="ARBA00049598"/>
    </source>
</evidence>
<accession>A0AAV9P0F3</accession>
<evidence type="ECO:0000259" key="8">
    <source>
        <dbReference type="PROSITE" id="PS51083"/>
    </source>
</evidence>
<comment type="similarity">
    <text evidence="5">Belongs to the BCD1 family.</text>
</comment>
<evidence type="ECO:0000313" key="9">
    <source>
        <dbReference type="EMBL" id="KAK5165555.1"/>
    </source>
</evidence>
<dbReference type="SUPFAM" id="SSF144232">
    <property type="entry name" value="HIT/MYND zinc finger-like"/>
    <property type="match status" value="1"/>
</dbReference>
<keyword evidence="3" id="KW-0862">Zinc</keyword>
<feature type="domain" description="HIT-type" evidence="8">
    <location>
        <begin position="10"/>
        <end position="44"/>
    </location>
</feature>
<dbReference type="Pfam" id="PF25790">
    <property type="entry name" value="BCD1"/>
    <property type="match status" value="2"/>
</dbReference>
<reference evidence="9 10" key="1">
    <citation type="submission" date="2023-08" db="EMBL/GenBank/DDBJ databases">
        <title>Black Yeasts Isolated from many extreme environments.</title>
        <authorList>
            <person name="Coleine C."/>
            <person name="Stajich J.E."/>
            <person name="Selbmann L."/>
        </authorList>
    </citation>
    <scope>NUCLEOTIDE SEQUENCE [LARGE SCALE GENOMIC DNA]</scope>
    <source>
        <strain evidence="9 10">CCFEE 5935</strain>
    </source>
</reference>
<dbReference type="CDD" id="cd23023">
    <property type="entry name" value="zf-HIT_BCD1"/>
    <property type="match status" value="1"/>
</dbReference>
<dbReference type="GO" id="GO:0000463">
    <property type="term" value="P:maturation of LSU-rRNA from tricistronic rRNA transcript (SSU-rRNA, 5.8S rRNA, LSU-rRNA)"/>
    <property type="evidence" value="ECO:0007669"/>
    <property type="project" value="TreeGrafter"/>
</dbReference>
<dbReference type="AlphaFoldDB" id="A0AAV9P0F3"/>
<dbReference type="EMBL" id="JAVRRT010000016">
    <property type="protein sequence ID" value="KAK5165555.1"/>
    <property type="molecule type" value="Genomic_DNA"/>
</dbReference>
<keyword evidence="2 6" id="KW-0863">Zinc-finger</keyword>
<evidence type="ECO:0000256" key="2">
    <source>
        <dbReference type="ARBA" id="ARBA00022771"/>
    </source>
</evidence>
<dbReference type="Gene3D" id="3.30.60.190">
    <property type="match status" value="1"/>
</dbReference>
<comment type="caution">
    <text evidence="9">The sequence shown here is derived from an EMBL/GenBank/DDBJ whole genome shotgun (WGS) entry which is preliminary data.</text>
</comment>
<dbReference type="GO" id="GO:0048254">
    <property type="term" value="P:snoRNA localization"/>
    <property type="evidence" value="ECO:0007669"/>
    <property type="project" value="TreeGrafter"/>
</dbReference>
<dbReference type="PROSITE" id="PS51083">
    <property type="entry name" value="ZF_HIT"/>
    <property type="match status" value="1"/>
</dbReference>
<gene>
    <name evidence="9" type="primary">BCD1</name>
    <name evidence="9" type="ORF">LTR77_009084</name>
</gene>
<sequence>MDKTSLSDLCTICHAETPKYRCPRCRTQTCSLACYKRHQQRAACNGKRDPTTYVKKSKWATPAGVDHDYNYLRGVERSIGDAGQDAQERGIGVAAASTRGAAKAWQPDSGLMKYLSRNKIIVDRAPLGMSRQKNNQTRISKKGKVTWTAEWIDQDSARHLQNECSESASVEDLYEVLQATMRNARKRRQSQDGADQAGSRLVRKQKLEDGAPEAASAGQSTSLESQQTMGADQPGQSVTIVDRRRGGEESAQGGDERGSIEGPTTPTSTGEDDAESDRSSPPVEIITETHPDDATTAVGETAEAMSKQTRRAERSKPNVYYYLLKPGTTGKDRVLIQLDPRATLTDSLQGRTVQEYPTIYVLQQPPGSLPDGFMLDEEYMMKTARSPDISPTQIGAGNACGDRHEVKPTPVEPKQVDAQSILDMLKRDVTV</sequence>
<keyword evidence="10" id="KW-1185">Reference proteome</keyword>
<comment type="function">
    <text evidence="4">Required for box C/D snoRNAs accumulation involved in snoRNA processing, snoRNA transport to the nucleolus and ribosome biogenesis.</text>
</comment>
<dbReference type="RefSeq" id="XP_064655639.1">
    <property type="nucleotide sequence ID" value="XM_064806313.1"/>
</dbReference>
<protein>
    <submittedName>
        <fullName evidence="9">Box C/D snoRNA accumulation</fullName>
    </submittedName>
</protein>
<dbReference type="GO" id="GO:0000492">
    <property type="term" value="P:box C/D snoRNP assembly"/>
    <property type="evidence" value="ECO:0007669"/>
    <property type="project" value="TreeGrafter"/>
</dbReference>
<evidence type="ECO:0000256" key="3">
    <source>
        <dbReference type="ARBA" id="ARBA00022833"/>
    </source>
</evidence>
<dbReference type="InterPro" id="IPR051639">
    <property type="entry name" value="BCD1"/>
</dbReference>
<feature type="compositionally biased region" description="Basic and acidic residues" evidence="7">
    <location>
        <begin position="241"/>
        <end position="259"/>
    </location>
</feature>
<dbReference type="InterPro" id="IPR057721">
    <property type="entry name" value="BCD1_alpha/beta"/>
</dbReference>
<dbReference type="PANTHER" id="PTHR13483">
    <property type="entry name" value="BOX C_D SNORNA PROTEIN 1-RELATED"/>
    <property type="match status" value="1"/>
</dbReference>
<dbReference type="Pfam" id="PF04438">
    <property type="entry name" value="zf-HIT"/>
    <property type="match status" value="1"/>
</dbReference>